<sequence length="64" mass="7648">LEKVLRKHIFEGQSKTHTPWKNIIVNFEAIKNIIGLQKIVVCLFIVFHYYFIIRISIKFICSKK</sequence>
<organism evidence="2 3">
    <name type="scientific">Nicotiana attenuata</name>
    <name type="common">Coyote tobacco</name>
    <dbReference type="NCBI Taxonomy" id="49451"/>
    <lineage>
        <taxon>Eukaryota</taxon>
        <taxon>Viridiplantae</taxon>
        <taxon>Streptophyta</taxon>
        <taxon>Embryophyta</taxon>
        <taxon>Tracheophyta</taxon>
        <taxon>Spermatophyta</taxon>
        <taxon>Magnoliopsida</taxon>
        <taxon>eudicotyledons</taxon>
        <taxon>Gunneridae</taxon>
        <taxon>Pentapetalae</taxon>
        <taxon>asterids</taxon>
        <taxon>lamiids</taxon>
        <taxon>Solanales</taxon>
        <taxon>Solanaceae</taxon>
        <taxon>Nicotianoideae</taxon>
        <taxon>Nicotianeae</taxon>
        <taxon>Nicotiana</taxon>
    </lineage>
</organism>
<evidence type="ECO:0000256" key="1">
    <source>
        <dbReference type="SAM" id="Phobius"/>
    </source>
</evidence>
<keyword evidence="1" id="KW-0812">Transmembrane</keyword>
<comment type="caution">
    <text evidence="2">The sequence shown here is derived from an EMBL/GenBank/DDBJ whole genome shotgun (WGS) entry which is preliminary data.</text>
</comment>
<dbReference type="SMR" id="A0A314KU75"/>
<feature type="transmembrane region" description="Helical" evidence="1">
    <location>
        <begin position="33"/>
        <end position="53"/>
    </location>
</feature>
<accession>A0A314KU75</accession>
<dbReference type="EMBL" id="MJEQ01001038">
    <property type="protein sequence ID" value="OIT32537.1"/>
    <property type="molecule type" value="Genomic_DNA"/>
</dbReference>
<gene>
    <name evidence="2" type="ORF">A4A49_61792</name>
</gene>
<reference evidence="2" key="1">
    <citation type="submission" date="2016-11" db="EMBL/GenBank/DDBJ databases">
        <title>The genome of Nicotiana attenuata.</title>
        <authorList>
            <person name="Xu S."/>
            <person name="Brockmoeller T."/>
            <person name="Gaquerel E."/>
            <person name="Navarro A."/>
            <person name="Kuhl H."/>
            <person name="Gase K."/>
            <person name="Ling Z."/>
            <person name="Zhou W."/>
            <person name="Kreitzer C."/>
            <person name="Stanke M."/>
            <person name="Tang H."/>
            <person name="Lyons E."/>
            <person name="Pandey P."/>
            <person name="Pandey S.P."/>
            <person name="Timmermann B."/>
            <person name="Baldwin I.T."/>
        </authorList>
    </citation>
    <scope>NUCLEOTIDE SEQUENCE [LARGE SCALE GENOMIC DNA]</scope>
    <source>
        <strain evidence="2">UT</strain>
    </source>
</reference>
<dbReference type="Proteomes" id="UP000187609">
    <property type="component" value="Unassembled WGS sequence"/>
</dbReference>
<dbReference type="AlphaFoldDB" id="A0A314KU75"/>
<name>A0A314KU75_NICAT</name>
<proteinExistence type="predicted"/>
<keyword evidence="3" id="KW-1185">Reference proteome</keyword>
<protein>
    <submittedName>
        <fullName evidence="2">Uncharacterized protein</fullName>
    </submittedName>
</protein>
<keyword evidence="1" id="KW-1133">Transmembrane helix</keyword>
<feature type="non-terminal residue" evidence="2">
    <location>
        <position position="1"/>
    </location>
</feature>
<keyword evidence="1" id="KW-0472">Membrane</keyword>
<evidence type="ECO:0000313" key="2">
    <source>
        <dbReference type="EMBL" id="OIT32537.1"/>
    </source>
</evidence>
<evidence type="ECO:0000313" key="3">
    <source>
        <dbReference type="Proteomes" id="UP000187609"/>
    </source>
</evidence>